<protein>
    <recommendedName>
        <fullName evidence="3">GroES-like protein</fullName>
    </recommendedName>
</protein>
<dbReference type="OrthoDB" id="3233595at2759"/>
<evidence type="ECO:0000313" key="2">
    <source>
        <dbReference type="Proteomes" id="UP000193642"/>
    </source>
</evidence>
<evidence type="ECO:0008006" key="3">
    <source>
        <dbReference type="Google" id="ProtNLM"/>
    </source>
</evidence>
<feature type="non-terminal residue" evidence="1">
    <location>
        <position position="1"/>
    </location>
</feature>
<dbReference type="Gene3D" id="3.40.50.720">
    <property type="entry name" value="NAD(P)-binding Rossmann-like Domain"/>
    <property type="match status" value="2"/>
</dbReference>
<dbReference type="PANTHER" id="PTHR45348">
    <property type="entry name" value="HYPOTHETICAL OXIDOREDUCTASE (EUROFUNG)"/>
    <property type="match status" value="1"/>
</dbReference>
<dbReference type="SUPFAM" id="SSF51735">
    <property type="entry name" value="NAD(P)-binding Rossmann-fold domains"/>
    <property type="match status" value="1"/>
</dbReference>
<accession>A0A1Y2C9I6</accession>
<name>A0A1Y2C9I6_9FUNG</name>
<reference evidence="1 2" key="1">
    <citation type="submission" date="2016-07" db="EMBL/GenBank/DDBJ databases">
        <title>Pervasive Adenine N6-methylation of Active Genes in Fungi.</title>
        <authorList>
            <consortium name="DOE Joint Genome Institute"/>
            <person name="Mondo S.J."/>
            <person name="Dannebaum R.O."/>
            <person name="Kuo R.C."/>
            <person name="Labutti K."/>
            <person name="Haridas S."/>
            <person name="Kuo A."/>
            <person name="Salamov A."/>
            <person name="Ahrendt S.R."/>
            <person name="Lipzen A."/>
            <person name="Sullivan W."/>
            <person name="Andreopoulos W.B."/>
            <person name="Clum A."/>
            <person name="Lindquist E."/>
            <person name="Daum C."/>
            <person name="Ramamoorthy G.K."/>
            <person name="Gryganskyi A."/>
            <person name="Culley D."/>
            <person name="Magnuson J.K."/>
            <person name="James T.Y."/>
            <person name="O'Malley M.A."/>
            <person name="Stajich J.E."/>
            <person name="Spatafora J.W."/>
            <person name="Visel A."/>
            <person name="Grigoriev I.V."/>
        </authorList>
    </citation>
    <scope>NUCLEOTIDE SEQUENCE [LARGE SCALE GENOMIC DNA]</scope>
    <source>
        <strain evidence="1 2">JEL800</strain>
    </source>
</reference>
<dbReference type="Proteomes" id="UP000193642">
    <property type="component" value="Unassembled WGS sequence"/>
</dbReference>
<keyword evidence="2" id="KW-1185">Reference proteome</keyword>
<comment type="caution">
    <text evidence="1">The sequence shown here is derived from an EMBL/GenBank/DDBJ whole genome shotgun (WGS) entry which is preliminary data.</text>
</comment>
<evidence type="ECO:0000313" key="1">
    <source>
        <dbReference type="EMBL" id="ORY43703.1"/>
    </source>
</evidence>
<dbReference type="EMBL" id="MCGO01000024">
    <property type="protein sequence ID" value="ORY43703.1"/>
    <property type="molecule type" value="Genomic_DNA"/>
</dbReference>
<dbReference type="STRING" id="329046.A0A1Y2C9I6"/>
<dbReference type="InterPro" id="IPR036291">
    <property type="entry name" value="NAD(P)-bd_dom_sf"/>
</dbReference>
<dbReference type="GO" id="GO:0016651">
    <property type="term" value="F:oxidoreductase activity, acting on NAD(P)H"/>
    <property type="evidence" value="ECO:0007669"/>
    <property type="project" value="InterPro"/>
</dbReference>
<dbReference type="Gene3D" id="3.90.180.10">
    <property type="entry name" value="Medium-chain alcohol dehydrogenases, catalytic domain"/>
    <property type="match status" value="2"/>
</dbReference>
<dbReference type="SUPFAM" id="SSF50129">
    <property type="entry name" value="GroES-like"/>
    <property type="match status" value="1"/>
</dbReference>
<organism evidence="1 2">
    <name type="scientific">Rhizoclosmatium globosum</name>
    <dbReference type="NCBI Taxonomy" id="329046"/>
    <lineage>
        <taxon>Eukaryota</taxon>
        <taxon>Fungi</taxon>
        <taxon>Fungi incertae sedis</taxon>
        <taxon>Chytridiomycota</taxon>
        <taxon>Chytridiomycota incertae sedis</taxon>
        <taxon>Chytridiomycetes</taxon>
        <taxon>Chytridiales</taxon>
        <taxon>Chytriomycetaceae</taxon>
        <taxon>Rhizoclosmatium</taxon>
    </lineage>
</organism>
<dbReference type="AlphaFoldDB" id="A0A1Y2C9I6"/>
<sequence length="245" mass="25397">ILGSDGAGVVVAAADDVSVPAIGDRVFFQAQIGNIRSSTFQRYAAVPAVLAAPLPHSLSFEQGATLGVAGITAARALFVALQLDVPWTADVVAKNAGKTVLIWGGSTSVGHLAHTIDYKAPDVVDQIRALTNGNLTHAFDTTGPGSQPSFDALSKSAASTLAIINPDNVQGKDAFANRTVSSVFGSSHADVNFASLFWSFFSSKLKEGKIIPQDTRVIGGLDKIVEAQAEQIAGKVSSQKLIAIP</sequence>
<dbReference type="PANTHER" id="PTHR45348:SF2">
    <property type="entry name" value="ZINC-TYPE ALCOHOL DEHYDROGENASE-LIKE PROTEIN C2E1P3.01"/>
    <property type="match status" value="1"/>
</dbReference>
<proteinExistence type="predicted"/>
<dbReference type="InterPro" id="IPR011032">
    <property type="entry name" value="GroES-like_sf"/>
</dbReference>
<gene>
    <name evidence="1" type="ORF">BCR33DRAFT_766402</name>
</gene>
<dbReference type="InterPro" id="IPR047122">
    <property type="entry name" value="Trans-enoyl_RdTase-like"/>
</dbReference>